<dbReference type="Pfam" id="PF07690">
    <property type="entry name" value="MFS_1"/>
    <property type="match status" value="1"/>
</dbReference>
<evidence type="ECO:0000259" key="9">
    <source>
        <dbReference type="PROSITE" id="PS50850"/>
    </source>
</evidence>
<dbReference type="EMBL" id="RBIG01000003">
    <property type="protein sequence ID" value="RKQ68536.1"/>
    <property type="molecule type" value="Genomic_DNA"/>
</dbReference>
<comment type="caution">
    <text evidence="10">The sequence shown here is derived from an EMBL/GenBank/DDBJ whole genome shotgun (WGS) entry which is preliminary data.</text>
</comment>
<dbReference type="Proteomes" id="UP000277424">
    <property type="component" value="Unassembled WGS sequence"/>
</dbReference>
<evidence type="ECO:0000256" key="5">
    <source>
        <dbReference type="ARBA" id="ARBA00022692"/>
    </source>
</evidence>
<feature type="domain" description="Major facilitator superfamily (MFS) profile" evidence="9">
    <location>
        <begin position="9"/>
        <end position="394"/>
    </location>
</feature>
<keyword evidence="6 8" id="KW-1133">Transmembrane helix</keyword>
<dbReference type="GO" id="GO:0042910">
    <property type="term" value="F:xenobiotic transmembrane transporter activity"/>
    <property type="evidence" value="ECO:0007669"/>
    <property type="project" value="InterPro"/>
</dbReference>
<dbReference type="GO" id="GO:0005886">
    <property type="term" value="C:plasma membrane"/>
    <property type="evidence" value="ECO:0007669"/>
    <property type="project" value="UniProtKB-SubCell"/>
</dbReference>
<dbReference type="OrthoDB" id="9800416at2"/>
<organism evidence="10 11">
    <name type="scientific">Oceanibaculum indicum</name>
    <dbReference type="NCBI Taxonomy" id="526216"/>
    <lineage>
        <taxon>Bacteria</taxon>
        <taxon>Pseudomonadati</taxon>
        <taxon>Pseudomonadota</taxon>
        <taxon>Alphaproteobacteria</taxon>
        <taxon>Rhodospirillales</taxon>
        <taxon>Oceanibaculaceae</taxon>
        <taxon>Oceanibaculum</taxon>
    </lineage>
</organism>
<dbReference type="PANTHER" id="PTHR23502">
    <property type="entry name" value="MAJOR FACILITATOR SUPERFAMILY"/>
    <property type="match status" value="1"/>
</dbReference>
<dbReference type="NCBIfam" id="TIGR00710">
    <property type="entry name" value="efflux_Bcr_CflA"/>
    <property type="match status" value="1"/>
</dbReference>
<dbReference type="InterPro" id="IPR001958">
    <property type="entry name" value="Tet-R_TetA/multi-R_MdtG-like"/>
</dbReference>
<accession>A0A420WC35</accession>
<keyword evidence="5 8" id="KW-0812">Transmembrane</keyword>
<keyword evidence="3 8" id="KW-0813">Transport</keyword>
<dbReference type="InterPro" id="IPR011701">
    <property type="entry name" value="MFS"/>
</dbReference>
<feature type="transmembrane region" description="Helical" evidence="8">
    <location>
        <begin position="100"/>
        <end position="121"/>
    </location>
</feature>
<dbReference type="InterPro" id="IPR004812">
    <property type="entry name" value="Efflux_drug-R_Bcr/CmlA"/>
</dbReference>
<evidence type="ECO:0000256" key="1">
    <source>
        <dbReference type="ARBA" id="ARBA00004651"/>
    </source>
</evidence>
<feature type="transmembrane region" description="Helical" evidence="8">
    <location>
        <begin position="75"/>
        <end position="94"/>
    </location>
</feature>
<evidence type="ECO:0000313" key="10">
    <source>
        <dbReference type="EMBL" id="RKQ68536.1"/>
    </source>
</evidence>
<keyword evidence="4" id="KW-1003">Cell membrane</keyword>
<evidence type="ECO:0000256" key="7">
    <source>
        <dbReference type="ARBA" id="ARBA00023136"/>
    </source>
</evidence>
<evidence type="ECO:0000256" key="4">
    <source>
        <dbReference type="ARBA" id="ARBA00022475"/>
    </source>
</evidence>
<evidence type="ECO:0000256" key="2">
    <source>
        <dbReference type="ARBA" id="ARBA00006236"/>
    </source>
</evidence>
<evidence type="ECO:0000256" key="6">
    <source>
        <dbReference type="ARBA" id="ARBA00022989"/>
    </source>
</evidence>
<feature type="transmembrane region" description="Helical" evidence="8">
    <location>
        <begin position="279"/>
        <end position="302"/>
    </location>
</feature>
<feature type="transmembrane region" description="Helical" evidence="8">
    <location>
        <begin position="133"/>
        <end position="159"/>
    </location>
</feature>
<dbReference type="PRINTS" id="PR01035">
    <property type="entry name" value="TCRTETA"/>
</dbReference>
<keyword evidence="7 8" id="KW-0472">Membrane</keyword>
<feature type="transmembrane region" description="Helical" evidence="8">
    <location>
        <begin position="369"/>
        <end position="389"/>
    </location>
</feature>
<feature type="transmembrane region" description="Helical" evidence="8">
    <location>
        <begin position="213"/>
        <end position="233"/>
    </location>
</feature>
<sequence>MIRPESAWTIAYLTVLVAMGQMSTGIYLPSMPSLAAVFATDPGTVKLTMSVFLAGFAVAQLIYGPLCDRFGRRPVVIGGLAIFALASLACALAPSIEWLIAARLFQAIGACSGQVLGRAIGRDLFEGQRHAKVMALVGLALALTPAAGPVLGGVLQVAFGWQANFLFLAGWGLVLLLVTMVGVQETNAARDPRALDISVMAGNFGRLLRNRLYMGYTLTLAFSFGCLFAYMTGSPFILIDQLGIRPDLFGVLSIFNVLGYAIGSAIANRTSGRVAAPRMVAIGALVVLLSGGAMIGFSLAGFVTAYTLIGPMMVMLTGMGMLIPNAMAGAIGPFPAMAGVASALMGFLQMAMAMVMSVLVGLLQSVHDMPMPLVFALSALLTFASYLALVRGARPEAVRLQ</sequence>
<evidence type="ECO:0000256" key="3">
    <source>
        <dbReference type="ARBA" id="ARBA00022448"/>
    </source>
</evidence>
<dbReference type="RefSeq" id="WP_121221223.1">
    <property type="nucleotide sequence ID" value="NZ_RBIG01000003.1"/>
</dbReference>
<dbReference type="InterPro" id="IPR036259">
    <property type="entry name" value="MFS_trans_sf"/>
</dbReference>
<feature type="transmembrane region" description="Helical" evidence="8">
    <location>
        <begin position="45"/>
        <end position="63"/>
    </location>
</feature>
<name>A0A420WC35_9PROT</name>
<dbReference type="PROSITE" id="PS50850">
    <property type="entry name" value="MFS"/>
    <property type="match status" value="1"/>
</dbReference>
<dbReference type="SUPFAM" id="SSF103473">
    <property type="entry name" value="MFS general substrate transporter"/>
    <property type="match status" value="1"/>
</dbReference>
<comment type="subcellular location">
    <subcellularLocation>
        <location evidence="8">Cell inner membrane</location>
        <topology evidence="8">Multi-pass membrane protein</topology>
    </subcellularLocation>
    <subcellularLocation>
        <location evidence="1">Cell membrane</location>
        <topology evidence="1">Multi-pass membrane protein</topology>
    </subcellularLocation>
</comment>
<gene>
    <name evidence="10" type="ORF">BCL74_3016</name>
</gene>
<dbReference type="Gene3D" id="1.20.1720.10">
    <property type="entry name" value="Multidrug resistance protein D"/>
    <property type="match status" value="1"/>
</dbReference>
<reference evidence="10 11" key="1">
    <citation type="submission" date="2018-10" db="EMBL/GenBank/DDBJ databases">
        <title>Comparative analysis of microorganisms from saline springs in Andes Mountain Range, Colombia.</title>
        <authorList>
            <person name="Rubin E."/>
        </authorList>
    </citation>
    <scope>NUCLEOTIDE SEQUENCE [LARGE SCALE GENOMIC DNA]</scope>
    <source>
        <strain evidence="10 11">USBA 36</strain>
    </source>
</reference>
<dbReference type="GO" id="GO:1990961">
    <property type="term" value="P:xenobiotic detoxification by transmembrane export across the plasma membrane"/>
    <property type="evidence" value="ECO:0007669"/>
    <property type="project" value="InterPro"/>
</dbReference>
<comment type="caution">
    <text evidence="8">Lacks conserved residue(s) required for the propagation of feature annotation.</text>
</comment>
<proteinExistence type="inferred from homology"/>
<feature type="transmembrane region" description="Helical" evidence="8">
    <location>
        <begin position="248"/>
        <end position="267"/>
    </location>
</feature>
<comment type="similarity">
    <text evidence="2 8">Belongs to the major facilitator superfamily. Bcr/CmlA family.</text>
</comment>
<feature type="transmembrane region" description="Helical" evidence="8">
    <location>
        <begin position="340"/>
        <end position="363"/>
    </location>
</feature>
<dbReference type="InterPro" id="IPR020846">
    <property type="entry name" value="MFS_dom"/>
</dbReference>
<feature type="transmembrane region" description="Helical" evidence="8">
    <location>
        <begin position="308"/>
        <end position="328"/>
    </location>
</feature>
<dbReference type="CDD" id="cd17320">
    <property type="entry name" value="MFS_MdfA_MDR_like"/>
    <property type="match status" value="1"/>
</dbReference>
<feature type="transmembrane region" description="Helical" evidence="8">
    <location>
        <begin position="165"/>
        <end position="183"/>
    </location>
</feature>
<keyword evidence="8" id="KW-0997">Cell inner membrane</keyword>
<evidence type="ECO:0000256" key="8">
    <source>
        <dbReference type="RuleBase" id="RU365088"/>
    </source>
</evidence>
<dbReference type="PANTHER" id="PTHR23502:SF132">
    <property type="entry name" value="POLYAMINE TRANSPORTER 2-RELATED"/>
    <property type="match status" value="1"/>
</dbReference>
<evidence type="ECO:0000313" key="11">
    <source>
        <dbReference type="Proteomes" id="UP000277424"/>
    </source>
</evidence>
<dbReference type="AlphaFoldDB" id="A0A420WC35"/>
<protein>
    <recommendedName>
        <fullName evidence="8">Bcr/CflA family efflux transporter</fullName>
    </recommendedName>
</protein>